<feature type="transmembrane region" description="Helical" evidence="13">
    <location>
        <begin position="120"/>
        <end position="143"/>
    </location>
</feature>
<evidence type="ECO:0000256" key="11">
    <source>
        <dbReference type="ARBA" id="ARBA00023303"/>
    </source>
</evidence>
<dbReference type="GO" id="GO:0005267">
    <property type="term" value="F:potassium channel activity"/>
    <property type="evidence" value="ECO:0007669"/>
    <property type="project" value="UniProtKB-KW"/>
</dbReference>
<dbReference type="InterPro" id="IPR010617">
    <property type="entry name" value="TMEM175-like"/>
</dbReference>
<evidence type="ECO:0000256" key="1">
    <source>
        <dbReference type="ARBA" id="ARBA00004141"/>
    </source>
</evidence>
<keyword evidence="6" id="KW-0631">Potassium channel</keyword>
<keyword evidence="3" id="KW-0813">Transport</keyword>
<feature type="transmembrane region" description="Helical" evidence="13">
    <location>
        <begin position="96"/>
        <end position="114"/>
    </location>
</feature>
<evidence type="ECO:0000256" key="4">
    <source>
        <dbReference type="ARBA" id="ARBA00022538"/>
    </source>
</evidence>
<feature type="transmembrane region" description="Helical" evidence="13">
    <location>
        <begin position="56"/>
        <end position="75"/>
    </location>
</feature>
<comment type="catalytic activity">
    <reaction evidence="12">
        <text>K(+)(in) = K(+)(out)</text>
        <dbReference type="Rhea" id="RHEA:29463"/>
        <dbReference type="ChEBI" id="CHEBI:29103"/>
    </reaction>
</comment>
<keyword evidence="15" id="KW-1185">Reference proteome</keyword>
<evidence type="ECO:0000313" key="15">
    <source>
        <dbReference type="Proteomes" id="UP000054387"/>
    </source>
</evidence>
<dbReference type="Pfam" id="PF06736">
    <property type="entry name" value="TMEM175"/>
    <property type="match status" value="1"/>
</dbReference>
<protein>
    <recommendedName>
        <fullName evidence="16">DUF1211 domain-containing membrane protein</fullName>
    </recommendedName>
</protein>
<keyword evidence="7" id="KW-0630">Potassium</keyword>
<dbReference type="GO" id="GO:0016020">
    <property type="term" value="C:membrane"/>
    <property type="evidence" value="ECO:0007669"/>
    <property type="project" value="UniProtKB-SubCell"/>
</dbReference>
<keyword evidence="11" id="KW-0407">Ion channel</keyword>
<evidence type="ECO:0000256" key="10">
    <source>
        <dbReference type="ARBA" id="ARBA00023136"/>
    </source>
</evidence>
<name>A0A0W1R8G6_9EURY</name>
<accession>A0A0W1R8G6</accession>
<feature type="transmembrane region" description="Helical" evidence="13">
    <location>
        <begin position="15"/>
        <end position="36"/>
    </location>
</feature>
<evidence type="ECO:0000256" key="5">
    <source>
        <dbReference type="ARBA" id="ARBA00022692"/>
    </source>
</evidence>
<dbReference type="PANTHER" id="PTHR31462">
    <property type="entry name" value="ENDOSOMAL/LYSOSOMAL POTASSIUM CHANNEL TMEM175"/>
    <property type="match status" value="1"/>
</dbReference>
<feature type="transmembrane region" description="Helical" evidence="13">
    <location>
        <begin position="164"/>
        <end position="191"/>
    </location>
</feature>
<keyword evidence="9" id="KW-0406">Ion transport</keyword>
<evidence type="ECO:0000256" key="2">
    <source>
        <dbReference type="ARBA" id="ARBA00006920"/>
    </source>
</evidence>
<comment type="caution">
    <text evidence="14">The sequence shown here is derived from an EMBL/GenBank/DDBJ whole genome shotgun (WGS) entry which is preliminary data.</text>
</comment>
<dbReference type="GO" id="GO:0015252">
    <property type="term" value="F:proton channel activity"/>
    <property type="evidence" value="ECO:0007669"/>
    <property type="project" value="InterPro"/>
</dbReference>
<reference evidence="14 15" key="1">
    <citation type="submission" date="2015-12" db="EMBL/GenBank/DDBJ databases">
        <title>Haloprofundus marisrubri gen. nov., sp. nov., an extremely halophilic archaeon isolated from the Discovery deep brine-seawater interface in the Red Sea.</title>
        <authorList>
            <person name="Zhang G."/>
            <person name="Stingl U."/>
            <person name="Rashid M."/>
        </authorList>
    </citation>
    <scope>NUCLEOTIDE SEQUENCE [LARGE SCALE GENOMIC DNA]</scope>
    <source>
        <strain evidence="14 15">SB9</strain>
    </source>
</reference>
<dbReference type="PANTHER" id="PTHR31462:SF5">
    <property type="entry name" value="ENDOSOMAL_LYSOSOMAL PROTON CHANNEL TMEM175"/>
    <property type="match status" value="1"/>
</dbReference>
<evidence type="ECO:0000256" key="12">
    <source>
        <dbReference type="ARBA" id="ARBA00034430"/>
    </source>
</evidence>
<keyword evidence="8 13" id="KW-1133">Transmembrane helix</keyword>
<evidence type="ECO:0008006" key="16">
    <source>
        <dbReference type="Google" id="ProtNLM"/>
    </source>
</evidence>
<keyword evidence="5 13" id="KW-0812">Transmembrane</keyword>
<organism evidence="14 15">
    <name type="scientific">Haloprofundus marisrubri</name>
    <dbReference type="NCBI Taxonomy" id="1514971"/>
    <lineage>
        <taxon>Archaea</taxon>
        <taxon>Methanobacteriati</taxon>
        <taxon>Methanobacteriota</taxon>
        <taxon>Stenosarchaea group</taxon>
        <taxon>Halobacteria</taxon>
        <taxon>Halobacteriales</taxon>
        <taxon>Haloferacaceae</taxon>
        <taxon>Haloprofundus</taxon>
    </lineage>
</organism>
<proteinExistence type="inferred from homology"/>
<dbReference type="AlphaFoldDB" id="A0A0W1R8G6"/>
<dbReference type="RefSeq" id="WP_058581172.1">
    <property type="nucleotide sequence ID" value="NZ_LOPU01000018.1"/>
</dbReference>
<keyword evidence="4" id="KW-0633">Potassium transport</keyword>
<dbReference type="Proteomes" id="UP000054387">
    <property type="component" value="Unassembled WGS sequence"/>
</dbReference>
<evidence type="ECO:0000256" key="6">
    <source>
        <dbReference type="ARBA" id="ARBA00022826"/>
    </source>
</evidence>
<evidence type="ECO:0000256" key="8">
    <source>
        <dbReference type="ARBA" id="ARBA00022989"/>
    </source>
</evidence>
<evidence type="ECO:0000313" key="14">
    <source>
        <dbReference type="EMBL" id="KTG09817.1"/>
    </source>
</evidence>
<comment type="similarity">
    <text evidence="2">Belongs to the TMEM175 family.</text>
</comment>
<dbReference type="EMBL" id="LOPU01000018">
    <property type="protein sequence ID" value="KTG09817.1"/>
    <property type="molecule type" value="Genomic_DNA"/>
</dbReference>
<sequence length="219" mass="24475">MALPFRREADETDRLLALSDGVIAIAITLLVLEITVPEIPPGSQISVLPNLIIERWHEFFGFVLSFLVIASYWVNHRRIFVHIERHDKGIVWLNHLFLLMVVLVPFASSVFATYPDQFGVMFLSGTLALTGFSLALLWSYASWKQLVEDGFGSRTVEIQAARFLTSPLVFVLSIVAASFDVGFGVLTWLLLIPLNAALQSRLVENLEAYDSDSEYEGTG</sequence>
<evidence type="ECO:0000256" key="9">
    <source>
        <dbReference type="ARBA" id="ARBA00023065"/>
    </source>
</evidence>
<evidence type="ECO:0000256" key="13">
    <source>
        <dbReference type="SAM" id="Phobius"/>
    </source>
</evidence>
<evidence type="ECO:0000256" key="7">
    <source>
        <dbReference type="ARBA" id="ARBA00022958"/>
    </source>
</evidence>
<evidence type="ECO:0000256" key="3">
    <source>
        <dbReference type="ARBA" id="ARBA00022448"/>
    </source>
</evidence>
<keyword evidence="10 13" id="KW-0472">Membrane</keyword>
<dbReference type="OrthoDB" id="10769at2157"/>
<gene>
    <name evidence="14" type="ORF">AUR64_09300</name>
</gene>
<comment type="subcellular location">
    <subcellularLocation>
        <location evidence="1">Membrane</location>
        <topology evidence="1">Multi-pass membrane protein</topology>
    </subcellularLocation>
</comment>